<dbReference type="Pfam" id="PF22725">
    <property type="entry name" value="GFO_IDH_MocA_C3"/>
    <property type="match status" value="1"/>
</dbReference>
<dbReference type="GO" id="GO:0000166">
    <property type="term" value="F:nucleotide binding"/>
    <property type="evidence" value="ECO:0007669"/>
    <property type="project" value="InterPro"/>
</dbReference>
<evidence type="ECO:0000313" key="4">
    <source>
        <dbReference type="Proteomes" id="UP000433101"/>
    </source>
</evidence>
<evidence type="ECO:0000313" key="3">
    <source>
        <dbReference type="EMBL" id="MXN63937.1"/>
    </source>
</evidence>
<dbReference type="RefSeq" id="WP_160774152.1">
    <property type="nucleotide sequence ID" value="NZ_WUMV01000001.1"/>
</dbReference>
<dbReference type="PANTHER" id="PTHR43377">
    <property type="entry name" value="BILIVERDIN REDUCTASE A"/>
    <property type="match status" value="1"/>
</dbReference>
<dbReference type="InterPro" id="IPR055170">
    <property type="entry name" value="GFO_IDH_MocA-like_dom"/>
</dbReference>
<reference evidence="3 4" key="1">
    <citation type="submission" date="2019-12" db="EMBL/GenBank/DDBJ databases">
        <authorList>
            <person name="Li M."/>
        </authorList>
    </citation>
    <scope>NUCLEOTIDE SEQUENCE [LARGE SCALE GENOMIC DNA]</scope>
    <source>
        <strain evidence="3 4">GBMRC 2046</strain>
    </source>
</reference>
<dbReference type="InterPro" id="IPR051450">
    <property type="entry name" value="Gfo/Idh/MocA_Oxidoreductases"/>
</dbReference>
<gene>
    <name evidence="3" type="ORF">GR183_03390</name>
</gene>
<proteinExistence type="predicted"/>
<comment type="caution">
    <text evidence="3">The sequence shown here is derived from an EMBL/GenBank/DDBJ whole genome shotgun (WGS) entry which is preliminary data.</text>
</comment>
<dbReference type="EMBL" id="WUMV01000001">
    <property type="protein sequence ID" value="MXN63937.1"/>
    <property type="molecule type" value="Genomic_DNA"/>
</dbReference>
<dbReference type="PANTHER" id="PTHR43377:SF8">
    <property type="entry name" value="BLR3664 PROTEIN"/>
    <property type="match status" value="1"/>
</dbReference>
<dbReference type="AlphaFoldDB" id="A0A7X3LRT7"/>
<dbReference type="InterPro" id="IPR000683">
    <property type="entry name" value="Gfo/Idh/MocA-like_OxRdtase_N"/>
</dbReference>
<organism evidence="3 4">
    <name type="scientific">Stappia sediminis</name>
    <dbReference type="NCBI Taxonomy" id="2692190"/>
    <lineage>
        <taxon>Bacteria</taxon>
        <taxon>Pseudomonadati</taxon>
        <taxon>Pseudomonadota</taxon>
        <taxon>Alphaproteobacteria</taxon>
        <taxon>Hyphomicrobiales</taxon>
        <taxon>Stappiaceae</taxon>
        <taxon>Stappia</taxon>
    </lineage>
</organism>
<dbReference type="Gene3D" id="3.40.50.720">
    <property type="entry name" value="NAD(P)-binding Rossmann-like Domain"/>
    <property type="match status" value="1"/>
</dbReference>
<feature type="domain" description="GFO/IDH/MocA-like oxidoreductase" evidence="2">
    <location>
        <begin position="125"/>
        <end position="237"/>
    </location>
</feature>
<dbReference type="Gene3D" id="3.30.360.10">
    <property type="entry name" value="Dihydrodipicolinate Reductase, domain 2"/>
    <property type="match status" value="1"/>
</dbReference>
<feature type="domain" description="Gfo/Idh/MocA-like oxidoreductase N-terminal" evidence="1">
    <location>
        <begin position="4"/>
        <end position="114"/>
    </location>
</feature>
<dbReference type="Proteomes" id="UP000433101">
    <property type="component" value="Unassembled WGS sequence"/>
</dbReference>
<sequence length="341" mass="36424">MNGIAVAGAGLIGKRHLASLRTAAIPIHSVIDPDPASAAIAAEFGVPRYPNLADGLDAKPDGVVIATPNVLHMEGATACIAARVPVLVEKPITTELADAIRIIEAGEAANVPVLTGQHRRHLPVVRAAKERIDTGALGTLVAAHAMFWISKPDDYFKTPWRRSKGAGPILMNAIHDLDLLRYLLGEVESVRAVQTNRIRNHEIEDACAALITFESGLICTLQISDAVVSPWSFELTGHDNPAYPPTDQNALFIGGTHGSLALPRGEEWSDGGKRDWWQPISRKTLLRGGDDPLVAQLENFAAVIRGEEAPVCSGREGMKSLAALIALRDAAQNGKTEVPEV</sequence>
<dbReference type="InterPro" id="IPR036291">
    <property type="entry name" value="NAD(P)-bd_dom_sf"/>
</dbReference>
<dbReference type="Pfam" id="PF01408">
    <property type="entry name" value="GFO_IDH_MocA"/>
    <property type="match status" value="1"/>
</dbReference>
<evidence type="ECO:0000259" key="2">
    <source>
        <dbReference type="Pfam" id="PF22725"/>
    </source>
</evidence>
<dbReference type="SUPFAM" id="SSF55347">
    <property type="entry name" value="Glyceraldehyde-3-phosphate dehydrogenase-like, C-terminal domain"/>
    <property type="match status" value="1"/>
</dbReference>
<name>A0A7X3LRT7_9HYPH</name>
<protein>
    <submittedName>
        <fullName evidence="3">Gfo/Idh/MocA family oxidoreductase</fullName>
    </submittedName>
</protein>
<dbReference type="SUPFAM" id="SSF51735">
    <property type="entry name" value="NAD(P)-binding Rossmann-fold domains"/>
    <property type="match status" value="1"/>
</dbReference>
<evidence type="ECO:0000259" key="1">
    <source>
        <dbReference type="Pfam" id="PF01408"/>
    </source>
</evidence>
<keyword evidence="4" id="KW-1185">Reference proteome</keyword>
<accession>A0A7X3LRT7</accession>